<dbReference type="Gene3D" id="3.10.180.10">
    <property type="entry name" value="2,3-Dihydroxybiphenyl 1,2-Dioxygenase, domain 1"/>
    <property type="match status" value="1"/>
</dbReference>
<dbReference type="RefSeq" id="WP_179749572.1">
    <property type="nucleotide sequence ID" value="NZ_JACCBU010000001.1"/>
</dbReference>
<feature type="domain" description="VOC" evidence="1">
    <location>
        <begin position="90"/>
        <end position="211"/>
    </location>
</feature>
<dbReference type="AlphaFoldDB" id="A0A7Y9I532"/>
<keyword evidence="2" id="KW-0223">Dioxygenase</keyword>
<dbReference type="SUPFAM" id="SSF54593">
    <property type="entry name" value="Glyoxalase/Bleomycin resistance protein/Dihydroxybiphenyl dioxygenase"/>
    <property type="match status" value="1"/>
</dbReference>
<dbReference type="InterPro" id="IPR004360">
    <property type="entry name" value="Glyas_Fos-R_dOase_dom"/>
</dbReference>
<keyword evidence="2" id="KW-0560">Oxidoreductase</keyword>
<dbReference type="Proteomes" id="UP000569914">
    <property type="component" value="Unassembled WGS sequence"/>
</dbReference>
<accession>A0A7Y9I532</accession>
<comment type="caution">
    <text evidence="2">The sequence shown here is derived from an EMBL/GenBank/DDBJ whole genome shotgun (WGS) entry which is preliminary data.</text>
</comment>
<proteinExistence type="predicted"/>
<dbReference type="GO" id="GO:0016829">
    <property type="term" value="F:lyase activity"/>
    <property type="evidence" value="ECO:0007669"/>
    <property type="project" value="UniProtKB-KW"/>
</dbReference>
<dbReference type="InterPro" id="IPR037523">
    <property type="entry name" value="VOC_core"/>
</dbReference>
<name>A0A7Y9I532_9ACTN</name>
<dbReference type="PROSITE" id="PS51819">
    <property type="entry name" value="VOC"/>
    <property type="match status" value="1"/>
</dbReference>
<sequence>MTNLENLRKQAKQLRRWHREGYYPVAQRIRASLPTYAGWSDPEILARPFGLAQAQDLLAREQGFDSWAALVSEWSAMTIETTDRDSSNPRFDGAFPQLFVRDVPAACAFFTERLGFVVGYLYGEPVFYALVRRGAARLNLRFTDAPVIDPELARRDSLLSANLPVAGVKDLYLEYQQAGVPILQPLRPQPWGVSDFIVEGPDGNLLCFAETLG</sequence>
<dbReference type="GO" id="GO:0051213">
    <property type="term" value="F:dioxygenase activity"/>
    <property type="evidence" value="ECO:0007669"/>
    <property type="project" value="UniProtKB-KW"/>
</dbReference>
<dbReference type="EMBL" id="JACCBU010000001">
    <property type="protein sequence ID" value="NYE70253.1"/>
    <property type="molecule type" value="Genomic_DNA"/>
</dbReference>
<dbReference type="Pfam" id="PF00903">
    <property type="entry name" value="Glyoxalase"/>
    <property type="match status" value="1"/>
</dbReference>
<gene>
    <name evidence="2" type="ORF">BKA15_001582</name>
</gene>
<evidence type="ECO:0000259" key="1">
    <source>
        <dbReference type="PROSITE" id="PS51819"/>
    </source>
</evidence>
<evidence type="ECO:0000313" key="3">
    <source>
        <dbReference type="Proteomes" id="UP000569914"/>
    </source>
</evidence>
<dbReference type="InterPro" id="IPR029068">
    <property type="entry name" value="Glyas_Bleomycin-R_OHBP_Dase"/>
</dbReference>
<protein>
    <submittedName>
        <fullName evidence="2">Catechol 2,3-dioxygenase-like lactoylglutathione lyase family enzyme</fullName>
    </submittedName>
</protein>
<reference evidence="2 3" key="1">
    <citation type="submission" date="2020-07" db="EMBL/GenBank/DDBJ databases">
        <title>Sequencing the genomes of 1000 actinobacteria strains.</title>
        <authorList>
            <person name="Klenk H.-P."/>
        </authorList>
    </citation>
    <scope>NUCLEOTIDE SEQUENCE [LARGE SCALE GENOMIC DNA]</scope>
    <source>
        <strain evidence="2 3">DSM 22083</strain>
    </source>
</reference>
<evidence type="ECO:0000313" key="2">
    <source>
        <dbReference type="EMBL" id="NYE70253.1"/>
    </source>
</evidence>
<keyword evidence="3" id="KW-1185">Reference proteome</keyword>
<keyword evidence="2" id="KW-0456">Lyase</keyword>
<organism evidence="2 3">
    <name type="scientific">Microlunatus parietis</name>
    <dbReference type="NCBI Taxonomy" id="682979"/>
    <lineage>
        <taxon>Bacteria</taxon>
        <taxon>Bacillati</taxon>
        <taxon>Actinomycetota</taxon>
        <taxon>Actinomycetes</taxon>
        <taxon>Propionibacteriales</taxon>
        <taxon>Propionibacteriaceae</taxon>
        <taxon>Microlunatus</taxon>
    </lineage>
</organism>